<evidence type="ECO:0000256" key="4">
    <source>
        <dbReference type="ARBA" id="ARBA00022475"/>
    </source>
</evidence>
<keyword evidence="4" id="KW-0472">Membrane</keyword>
<evidence type="ECO:0000256" key="5">
    <source>
        <dbReference type="ARBA" id="ARBA00022734"/>
    </source>
</evidence>
<comment type="subcellular location">
    <subcellularLocation>
        <location evidence="1">Membrane</location>
        <topology evidence="1">Single-pass membrane protein</topology>
    </subcellularLocation>
</comment>
<evidence type="ECO:0000256" key="7">
    <source>
        <dbReference type="SAM" id="SignalP"/>
    </source>
</evidence>
<dbReference type="Pfam" id="PF07886">
    <property type="entry name" value="BA14K"/>
    <property type="match status" value="1"/>
</dbReference>
<evidence type="ECO:0000256" key="2">
    <source>
        <dbReference type="ARBA" id="ARBA00010270"/>
    </source>
</evidence>
<organism evidence="8 9">
    <name type="scientific">Phyllobacterium phragmitis</name>
    <dbReference type="NCBI Taxonomy" id="2670329"/>
    <lineage>
        <taxon>Bacteria</taxon>
        <taxon>Pseudomonadati</taxon>
        <taxon>Pseudomonadota</taxon>
        <taxon>Alphaproteobacteria</taxon>
        <taxon>Hyphomicrobiales</taxon>
        <taxon>Phyllobacteriaceae</taxon>
        <taxon>Phyllobacterium</taxon>
    </lineage>
</organism>
<keyword evidence="4" id="KW-1003">Cell membrane</keyword>
<keyword evidence="5" id="KW-0430">Lectin</keyword>
<proteinExistence type="inferred from homology"/>
<sequence>MKKLVAIFCAALMAASSAEFIAAPALAGPVQPLKVEANPDLQNVQYRRWREDRRDRREIRRWRDRRDARRGFYRDRDRYRYYRGHRGYRNYRPGWRRHNGWWFPPAAFLGGAIVGGAIANQSRGGSAHTRWCYNRYRSYRAWDNTFQPYNGPRRQCVSPYM</sequence>
<evidence type="ECO:0000256" key="6">
    <source>
        <dbReference type="ARBA" id="ARBA00025321"/>
    </source>
</evidence>
<feature type="signal peptide" evidence="7">
    <location>
        <begin position="1"/>
        <end position="27"/>
    </location>
</feature>
<dbReference type="Proteomes" id="UP001628091">
    <property type="component" value="Unassembled WGS sequence"/>
</dbReference>
<comment type="caution">
    <text evidence="8">The sequence shown here is derived from an EMBL/GenBank/DDBJ whole genome shotgun (WGS) entry which is preliminary data.</text>
</comment>
<protein>
    <recommendedName>
        <fullName evidence="3">Lectin-like protein BA14k</fullName>
    </recommendedName>
</protein>
<keyword evidence="7" id="KW-0732">Signal</keyword>
<reference evidence="8 9" key="1">
    <citation type="submission" date="2024-10" db="EMBL/GenBank/DDBJ databases">
        <title>Isolation, draft genome sequencing and identification of Phyllobacterium sp. NSA23, isolated from leaf soil.</title>
        <authorList>
            <person name="Akita H."/>
        </authorList>
    </citation>
    <scope>NUCLEOTIDE SEQUENCE [LARGE SCALE GENOMIC DNA]</scope>
    <source>
        <strain evidence="8 9">NSA23</strain>
    </source>
</reference>
<dbReference type="EMBL" id="BAAFZP010000001">
    <property type="protein sequence ID" value="GAB1580622.1"/>
    <property type="molecule type" value="Genomic_DNA"/>
</dbReference>
<accession>A0ABQ0GVD8</accession>
<keyword evidence="9" id="KW-1185">Reference proteome</keyword>
<comment type="similarity">
    <text evidence="2">Belongs to the BA14k family.</text>
</comment>
<gene>
    <name evidence="8" type="ORF">PPNSA23_05650</name>
</gene>
<evidence type="ECO:0000313" key="9">
    <source>
        <dbReference type="Proteomes" id="UP001628091"/>
    </source>
</evidence>
<evidence type="ECO:0000256" key="1">
    <source>
        <dbReference type="ARBA" id="ARBA00004167"/>
    </source>
</evidence>
<comment type="function">
    <text evidence="6">Has immunoglobulin-binding and hemagglutination properties, and can bind to mannose. Essential for virulence. May be involved in LPS biosynthesis or polysaccharide transport.</text>
</comment>
<name>A0ABQ0GVD8_9HYPH</name>
<evidence type="ECO:0000313" key="8">
    <source>
        <dbReference type="EMBL" id="GAB1580622.1"/>
    </source>
</evidence>
<feature type="chain" id="PRO_5046297456" description="Lectin-like protein BA14k" evidence="7">
    <location>
        <begin position="28"/>
        <end position="161"/>
    </location>
</feature>
<dbReference type="RefSeq" id="WP_407863598.1">
    <property type="nucleotide sequence ID" value="NZ_BAAFZP010000001.1"/>
</dbReference>
<dbReference type="InterPro" id="IPR012413">
    <property type="entry name" value="BA14K"/>
</dbReference>
<evidence type="ECO:0000256" key="3">
    <source>
        <dbReference type="ARBA" id="ARBA00020552"/>
    </source>
</evidence>